<feature type="domain" description="GH3 C-terminal" evidence="5">
    <location>
        <begin position="866"/>
        <end position="957"/>
    </location>
</feature>
<feature type="transmembrane region" description="Helical" evidence="3">
    <location>
        <begin position="135"/>
        <end position="158"/>
    </location>
</feature>
<protein>
    <submittedName>
        <fullName evidence="6">Uncharacterized protein</fullName>
    </submittedName>
</protein>
<accession>A0ABQ7YUL1</accession>
<dbReference type="Pfam" id="PF23572">
    <property type="entry name" value="GH3_C"/>
    <property type="match status" value="3"/>
</dbReference>
<feature type="domain" description="GH3 C-terminal" evidence="5">
    <location>
        <begin position="1372"/>
        <end position="1494"/>
    </location>
</feature>
<comment type="caution">
    <text evidence="6">The sequence shown here is derived from an EMBL/GenBank/DDBJ whole genome shotgun (WGS) entry which is preliminary data.</text>
</comment>
<name>A0ABQ7YUL1_BRANA</name>
<dbReference type="PANTHER" id="PTHR31901:SF91">
    <property type="entry name" value="(RAPE) HYPOTHETICAL PROTEIN"/>
    <property type="match status" value="1"/>
</dbReference>
<dbReference type="EMBL" id="JAGKQM010000017">
    <property type="protein sequence ID" value="KAH0871588.1"/>
    <property type="molecule type" value="Genomic_DNA"/>
</dbReference>
<feature type="domain" description="GH3 middle" evidence="4">
    <location>
        <begin position="1288"/>
        <end position="1357"/>
    </location>
</feature>
<evidence type="ECO:0000256" key="1">
    <source>
        <dbReference type="ARBA" id="ARBA00008068"/>
    </source>
</evidence>
<evidence type="ECO:0000313" key="7">
    <source>
        <dbReference type="Proteomes" id="UP000824890"/>
    </source>
</evidence>
<feature type="domain" description="GH3 C-terminal" evidence="5">
    <location>
        <begin position="438"/>
        <end position="488"/>
    </location>
</feature>
<evidence type="ECO:0000259" key="4">
    <source>
        <dbReference type="Pfam" id="PF23571"/>
    </source>
</evidence>
<dbReference type="InterPro" id="IPR055378">
    <property type="entry name" value="GH3_C"/>
</dbReference>
<keyword evidence="3" id="KW-1133">Transmembrane helix</keyword>
<feature type="domain" description="GH3 middle" evidence="4">
    <location>
        <begin position="354"/>
        <end position="423"/>
    </location>
</feature>
<evidence type="ECO:0000256" key="3">
    <source>
        <dbReference type="SAM" id="Phobius"/>
    </source>
</evidence>
<keyword evidence="3" id="KW-0812">Transmembrane</keyword>
<feature type="domain" description="GH3 middle" evidence="4">
    <location>
        <begin position="782"/>
        <end position="851"/>
    </location>
</feature>
<sequence>MERRAEDNEETGEPSGEAIRSRLSNRADPFLVVCRCFSFVTSLVAILCVVVNVLAAIRSFRDSHDIFDGIFRCYAVLIACFVVLAETEWGFILKFSKVLEYWAGRGMLQIFVAVMTRAFPDYMTQRKDLLLLQNIASYMLLACGLIYFISGILCIGFLKRARQQKEISKEQAVKDLEASSDNRRREELEQLLVEHRSRDDHHRFPHHQTTLEECYHSKKANEEAAMAVLEDLTSNVKQIQDQGPMRISSHTSRQRGAFRCYFGRAYYLKSYYLKNPASSWDSSYTSPVEVVVCPDNKESVSKVLGGPNPQLADLIEDICNQKSWKEKVSLTYASSETHFGVNLNPLCKPQDVSYTLLPNMSYFEFLPVNEENDAIVDLVNVKLGGYYELIVTSYSGLHRYRVGDVLQVTGFYNSAPQFRFVRRQNCLLGVNNGRRPFLNAVTNASQLLQSSDVMLRDFTCYPHISTVPGHYVLYWELKGNSNDDINELIETNVLKEILTCDVNTEYLRSFLHGSSDKDLFKKNVPIGTYEDFKPYIERVATGESSEIISGRPITGFAQTSGTSGGKRKLIPLNNKYVENARFLSDLRYFVLFKHIEGHNEGKGLRLLFRKPGIKTQSGLTASYATTHLKKSDYFVKNPPSYWDTASTSPSEIKFCPDTKQSLYCHLLCGLVMRDEVTRRLCDWITNLSCRDSVSKVLGGPNPQLAVIIEDICNQKSWKGIIPQLWPRTKFIECIFTGQMAQHIPLLEFYGNDLPLVSRNYVSSEAFFGVNLNPLCKPQDVSYTFMPNMSYFEFIPVGEGDDTIVDLVNVKLGRYYELILTNYAGLHRYRVGDILQVTGFYNSAPQFRFIRRQNVVLSVYLEATTEEDLLNAVTNATQLLKSSDIMLRDFTCYPHISTVPGHYVIYWELKGNKNDDIIELIETNVMVECCSVIEESLDALYRNFRSKDGSVGALEIRVKLTSNVKQIQDAVLKEILTCDANTEYLRSFLRGSSDKELFKKNVPVGTYEDFKPYIERVVNGEPSEIISGKPITGFILTSGTSGGKQKLIPLNNKYLENARLLFDLRYLVLSKHVDGHNEGKGLHLIFLKPASKTPSGLPASYATTHFMKSDYYVKNLPSYWDTSSTSPTEIKFCPDNKQSLYCHLLCGLVLRDEVTRVSANFASILVQGITFLENFWKEMCSNIRSGQLSYWITDNCKDSVSMILGGPNPQLADIIEDICNQKSWKGIIPQLWPKTKYIECIVTGQMAQHVPLLEFYVNDLPLVSPNYASSEAMFGVNLNPLCKPQDVSYTFLPNMSYFEFIPVGEGNDTIVDLVNVKLGRYYELVVTNYAGLHRYRVGDVLQVTGFYNSVPQFKFIRRQNVVLSVYLEATTEEDLLKGVTHATQVLKSSDIMLRDFTCYPHVSDVPGHYVLYWELKGNNEDGISELNTNMLVECCSVVEESLGALYKKYRSKEGSIGPLEIRVVQQGSFDALMEYFISQGASLAQYKTPRCIKSSEALQVLENRVLAQCKPGKLKIVKLGNNNGKHVLVDPRSVTNIINGTVQLTNLFLMDRNSSVMEFFPKGWLKLAGVGQRVFQWGANWSGMRHEGTWHDPVGETCEFLDTDRRCMSVYKNAMIGHNETYFGEWARRVLDKVNNRMKQNITEHNHSYDSLDECRLFLISDLYASDDSIKKTNKEET</sequence>
<dbReference type="InterPro" id="IPR055377">
    <property type="entry name" value="GH3_M"/>
</dbReference>
<dbReference type="PANTHER" id="PTHR31901">
    <property type="entry name" value="GH3 DOMAIN-CONTAINING PROTEIN"/>
    <property type="match status" value="1"/>
</dbReference>
<feature type="transmembrane region" description="Helical" evidence="3">
    <location>
        <begin position="30"/>
        <end position="57"/>
    </location>
</feature>
<organism evidence="6 7">
    <name type="scientific">Brassica napus</name>
    <name type="common">Rape</name>
    <dbReference type="NCBI Taxonomy" id="3708"/>
    <lineage>
        <taxon>Eukaryota</taxon>
        <taxon>Viridiplantae</taxon>
        <taxon>Streptophyta</taxon>
        <taxon>Embryophyta</taxon>
        <taxon>Tracheophyta</taxon>
        <taxon>Spermatophyta</taxon>
        <taxon>Magnoliopsida</taxon>
        <taxon>eudicotyledons</taxon>
        <taxon>Gunneridae</taxon>
        <taxon>Pentapetalae</taxon>
        <taxon>rosids</taxon>
        <taxon>malvids</taxon>
        <taxon>Brassicales</taxon>
        <taxon>Brassicaceae</taxon>
        <taxon>Brassiceae</taxon>
        <taxon>Brassica</taxon>
    </lineage>
</organism>
<feature type="transmembrane region" description="Helical" evidence="3">
    <location>
        <begin position="69"/>
        <end position="86"/>
    </location>
</feature>
<dbReference type="Pfam" id="PF23571">
    <property type="entry name" value="GH3_M"/>
    <property type="match status" value="3"/>
</dbReference>
<keyword evidence="2" id="KW-0436">Ligase</keyword>
<comment type="similarity">
    <text evidence="1">Belongs to the IAA-amido conjugating enzyme family.</text>
</comment>
<gene>
    <name evidence="6" type="ORF">HID58_078610</name>
</gene>
<reference evidence="6 7" key="1">
    <citation type="submission" date="2021-05" db="EMBL/GenBank/DDBJ databases">
        <title>Genome Assembly of Synthetic Allotetraploid Brassica napus Reveals Homoeologous Exchanges between Subgenomes.</title>
        <authorList>
            <person name="Davis J.T."/>
        </authorList>
    </citation>
    <scope>NUCLEOTIDE SEQUENCE [LARGE SCALE GENOMIC DNA]</scope>
    <source>
        <strain evidence="7">cv. Da-Ae</strain>
        <tissue evidence="6">Seedling</tissue>
    </source>
</reference>
<dbReference type="Pfam" id="PF03321">
    <property type="entry name" value="GH3"/>
    <property type="match status" value="2"/>
</dbReference>
<dbReference type="Proteomes" id="UP000824890">
    <property type="component" value="Unassembled WGS sequence"/>
</dbReference>
<keyword evidence="7" id="KW-1185">Reference proteome</keyword>
<evidence type="ECO:0000256" key="2">
    <source>
        <dbReference type="ARBA" id="ARBA00022598"/>
    </source>
</evidence>
<keyword evidence="3" id="KW-0472">Membrane</keyword>
<proteinExistence type="inferred from homology"/>
<evidence type="ECO:0000313" key="6">
    <source>
        <dbReference type="EMBL" id="KAH0871588.1"/>
    </source>
</evidence>
<dbReference type="InterPro" id="IPR004993">
    <property type="entry name" value="GH3"/>
</dbReference>
<evidence type="ECO:0000259" key="5">
    <source>
        <dbReference type="Pfam" id="PF23572"/>
    </source>
</evidence>